<feature type="transmembrane region" description="Helical" evidence="5">
    <location>
        <begin position="272"/>
        <end position="288"/>
    </location>
</feature>
<dbReference type="PANTHER" id="PTHR37422:SF17">
    <property type="entry name" value="O-ANTIGEN LIGASE"/>
    <property type="match status" value="1"/>
</dbReference>
<evidence type="ECO:0000313" key="7">
    <source>
        <dbReference type="EMBL" id="KKS12796.1"/>
    </source>
</evidence>
<organism evidence="7 8">
    <name type="scientific">Candidatus Yanofskybacteria bacterium GW2011_GWA1_41_6</name>
    <dbReference type="NCBI Taxonomy" id="1619020"/>
    <lineage>
        <taxon>Bacteria</taxon>
        <taxon>Candidatus Yanofskyibacteriota</taxon>
    </lineage>
</organism>
<dbReference type="GO" id="GO:0016020">
    <property type="term" value="C:membrane"/>
    <property type="evidence" value="ECO:0007669"/>
    <property type="project" value="UniProtKB-SubCell"/>
</dbReference>
<feature type="transmembrane region" description="Helical" evidence="5">
    <location>
        <begin position="422"/>
        <end position="440"/>
    </location>
</feature>
<dbReference type="Proteomes" id="UP000034380">
    <property type="component" value="Unassembled WGS sequence"/>
</dbReference>
<keyword evidence="7" id="KW-0436">Ligase</keyword>
<evidence type="ECO:0000256" key="1">
    <source>
        <dbReference type="ARBA" id="ARBA00004141"/>
    </source>
</evidence>
<dbReference type="GO" id="GO:0016874">
    <property type="term" value="F:ligase activity"/>
    <property type="evidence" value="ECO:0007669"/>
    <property type="project" value="UniProtKB-KW"/>
</dbReference>
<feature type="transmembrane region" description="Helical" evidence="5">
    <location>
        <begin position="79"/>
        <end position="97"/>
    </location>
</feature>
<dbReference type="InterPro" id="IPR051533">
    <property type="entry name" value="WaaL-like"/>
</dbReference>
<dbReference type="InterPro" id="IPR007016">
    <property type="entry name" value="O-antigen_ligase-rel_domated"/>
</dbReference>
<keyword evidence="3 5" id="KW-1133">Transmembrane helix</keyword>
<feature type="transmembrane region" description="Helical" evidence="5">
    <location>
        <begin position="250"/>
        <end position="266"/>
    </location>
</feature>
<reference evidence="7 8" key="1">
    <citation type="journal article" date="2015" name="Nature">
        <title>rRNA introns, odd ribosomes, and small enigmatic genomes across a large radiation of phyla.</title>
        <authorList>
            <person name="Brown C.T."/>
            <person name="Hug L.A."/>
            <person name="Thomas B.C."/>
            <person name="Sharon I."/>
            <person name="Castelle C.J."/>
            <person name="Singh A."/>
            <person name="Wilkins M.J."/>
            <person name="Williams K.H."/>
            <person name="Banfield J.F."/>
        </authorList>
    </citation>
    <scope>NUCLEOTIDE SEQUENCE [LARGE SCALE GENOMIC DNA]</scope>
</reference>
<name>A0A0G0YT14_9BACT</name>
<dbReference type="Pfam" id="PF04932">
    <property type="entry name" value="Wzy_C"/>
    <property type="match status" value="1"/>
</dbReference>
<sequence length="471" mass="54907">MRRRFGLALRNAEHVDSRNSQEARTIGRVGGMWLGAVCYTKFVIKIEQFLFYFLLFAIPFQTRKILWHQNWNFNEWQAISIYGTDILLIILFGFWMFNRVKPKVEKYDYFLFALIAVSAISIKNAISPQLATFNVLKLIEFVVFYFYIKSYAVYRFGLIRSMIVLIGGGLFQAIIAILQFFKQSSLGLKLLGESVLAPDLTGIASFYTLQGEKIIRAYGTTPHPNILAAYLFLTIFVFYFVFLYRPKINYFLLIGYSLMLLALFFTFARVMIFLWVFGFVIRACLMVGKKNFRKIFAYGLNRVKLTKILVISTAVVVLFGAFYWPEAVSRVKISSGEEAVQLRIFYNKESVKSLNWFGVGTGNFVDWLMVKDPNLPRNLYQPVHNIYLLIYSETGILGIAAFILFLIFLIKDYIVNTKMEKLYHYSFLILFLSFLFVGLFDHFLWTLQQGRLMFWLGLALLTYFRNSDTIY</sequence>
<feature type="domain" description="O-antigen ligase-related" evidence="6">
    <location>
        <begin position="257"/>
        <end position="403"/>
    </location>
</feature>
<feature type="transmembrane region" description="Helical" evidence="5">
    <location>
        <begin position="226"/>
        <end position="243"/>
    </location>
</feature>
<keyword evidence="2 5" id="KW-0812">Transmembrane</keyword>
<evidence type="ECO:0000256" key="2">
    <source>
        <dbReference type="ARBA" id="ARBA00022692"/>
    </source>
</evidence>
<dbReference type="EMBL" id="LCBQ01000032">
    <property type="protein sequence ID" value="KKS12796.1"/>
    <property type="molecule type" value="Genomic_DNA"/>
</dbReference>
<gene>
    <name evidence="7" type="ORF">UU70_C0032G0005</name>
</gene>
<evidence type="ECO:0000256" key="5">
    <source>
        <dbReference type="SAM" id="Phobius"/>
    </source>
</evidence>
<evidence type="ECO:0000256" key="3">
    <source>
        <dbReference type="ARBA" id="ARBA00022989"/>
    </source>
</evidence>
<evidence type="ECO:0000259" key="6">
    <source>
        <dbReference type="Pfam" id="PF04932"/>
    </source>
</evidence>
<evidence type="ECO:0000313" key="8">
    <source>
        <dbReference type="Proteomes" id="UP000034380"/>
    </source>
</evidence>
<evidence type="ECO:0000256" key="4">
    <source>
        <dbReference type="ARBA" id="ARBA00023136"/>
    </source>
</evidence>
<dbReference type="PANTHER" id="PTHR37422">
    <property type="entry name" value="TEICHURONIC ACID BIOSYNTHESIS PROTEIN TUAE"/>
    <property type="match status" value="1"/>
</dbReference>
<proteinExistence type="predicted"/>
<feature type="transmembrane region" description="Helical" evidence="5">
    <location>
        <begin position="132"/>
        <end position="148"/>
    </location>
</feature>
<protein>
    <submittedName>
        <fullName evidence="7">O-antigen ligase-related protein</fullName>
    </submittedName>
</protein>
<comment type="subcellular location">
    <subcellularLocation>
        <location evidence="1">Membrane</location>
        <topology evidence="1">Multi-pass membrane protein</topology>
    </subcellularLocation>
</comment>
<accession>A0A0G0YT14</accession>
<comment type="caution">
    <text evidence="7">The sequence shown here is derived from an EMBL/GenBank/DDBJ whole genome shotgun (WGS) entry which is preliminary data.</text>
</comment>
<feature type="transmembrane region" description="Helical" evidence="5">
    <location>
        <begin position="160"/>
        <end position="181"/>
    </location>
</feature>
<dbReference type="AlphaFoldDB" id="A0A0G0YT14"/>
<feature type="transmembrane region" description="Helical" evidence="5">
    <location>
        <begin position="308"/>
        <end position="325"/>
    </location>
</feature>
<keyword evidence="4 5" id="KW-0472">Membrane</keyword>
<feature type="transmembrane region" description="Helical" evidence="5">
    <location>
        <begin position="109"/>
        <end position="126"/>
    </location>
</feature>
<feature type="transmembrane region" description="Helical" evidence="5">
    <location>
        <begin position="386"/>
        <end position="410"/>
    </location>
</feature>